<evidence type="ECO:0000313" key="2">
    <source>
        <dbReference type="EMBL" id="GGG41855.1"/>
    </source>
</evidence>
<sequence length="198" mass="21495">MSSASAAPNPSEGRFPPIPPERMSPEQRSVAEAIAGGPRGGLRGPFNTLLRSPVLADRFQRVGEYLRFNSSIPPALNEFAILITAREWSAQYEWYAHHRLAMQAGLSPAIAQAVAEGRRPEGMSEDEALVYDFCTELHRTRTVSDATFERAKARFGEQGVVDLIGVSGYYVAVAMVLNVAQVPLPEGVAPPLAPLPPR</sequence>
<keyword evidence="3" id="KW-1185">Reference proteome</keyword>
<evidence type="ECO:0000256" key="1">
    <source>
        <dbReference type="SAM" id="MobiDB-lite"/>
    </source>
</evidence>
<comment type="caution">
    <text evidence="2">The sequence shown here is derived from an EMBL/GenBank/DDBJ whole genome shotgun (WGS) entry which is preliminary data.</text>
</comment>
<accession>A0A8J2ZDK3</accession>
<reference evidence="2 3" key="1">
    <citation type="journal article" date="2014" name="Int. J. Syst. Evol. Microbiol.">
        <title>Complete genome sequence of Corynebacterium casei LMG S-19264T (=DSM 44701T), isolated from a smear-ripened cheese.</title>
        <authorList>
            <consortium name="US DOE Joint Genome Institute (JGI-PGF)"/>
            <person name="Walter F."/>
            <person name="Albersmeier A."/>
            <person name="Kalinowski J."/>
            <person name="Ruckert C."/>
        </authorList>
    </citation>
    <scope>NUCLEOTIDE SEQUENCE [LARGE SCALE GENOMIC DNA]</scope>
    <source>
        <strain evidence="2 3">CGMCC 1.16330</strain>
    </source>
</reference>
<dbReference type="PANTHER" id="PTHR34846">
    <property type="entry name" value="4-CARBOXYMUCONOLACTONE DECARBOXYLASE FAMILY PROTEIN (AFU_ORTHOLOGUE AFUA_6G11590)"/>
    <property type="match status" value="1"/>
</dbReference>
<evidence type="ECO:0000313" key="3">
    <source>
        <dbReference type="Proteomes" id="UP000597507"/>
    </source>
</evidence>
<dbReference type="EMBL" id="BMKS01000010">
    <property type="protein sequence ID" value="GGG41855.1"/>
    <property type="molecule type" value="Genomic_DNA"/>
</dbReference>
<gene>
    <name evidence="2" type="ORF">GCM10010964_31690</name>
</gene>
<dbReference type="Gene3D" id="1.20.1290.10">
    <property type="entry name" value="AhpD-like"/>
    <property type="match status" value="1"/>
</dbReference>
<protein>
    <submittedName>
        <fullName evidence="2">Carboxymuconolactone decarboxylase</fullName>
    </submittedName>
</protein>
<proteinExistence type="predicted"/>
<dbReference type="SUPFAM" id="SSF69118">
    <property type="entry name" value="AhpD-like"/>
    <property type="match status" value="1"/>
</dbReference>
<dbReference type="InterPro" id="IPR029032">
    <property type="entry name" value="AhpD-like"/>
</dbReference>
<name>A0A8J2ZDK3_9PROT</name>
<dbReference type="Proteomes" id="UP000597507">
    <property type="component" value="Unassembled WGS sequence"/>
</dbReference>
<feature type="region of interest" description="Disordered" evidence="1">
    <location>
        <begin position="1"/>
        <end position="29"/>
    </location>
</feature>
<dbReference type="RefSeq" id="WP_229678068.1">
    <property type="nucleotide sequence ID" value="NZ_BMKS01000010.1"/>
</dbReference>
<dbReference type="PANTHER" id="PTHR34846:SF11">
    <property type="entry name" value="4-CARBOXYMUCONOLACTONE DECARBOXYLASE FAMILY PROTEIN (AFU_ORTHOLOGUE AFUA_6G11590)"/>
    <property type="match status" value="1"/>
</dbReference>
<dbReference type="AlphaFoldDB" id="A0A8J2ZDK3"/>
<organism evidence="2 3">
    <name type="scientific">Caldovatus sediminis</name>
    <dbReference type="NCBI Taxonomy" id="2041189"/>
    <lineage>
        <taxon>Bacteria</taxon>
        <taxon>Pseudomonadati</taxon>
        <taxon>Pseudomonadota</taxon>
        <taxon>Alphaproteobacteria</taxon>
        <taxon>Acetobacterales</taxon>
        <taxon>Roseomonadaceae</taxon>
        <taxon>Caldovatus</taxon>
    </lineage>
</organism>